<reference evidence="15" key="1">
    <citation type="submission" date="2023-07" db="EMBL/GenBank/DDBJ databases">
        <authorList>
            <consortium name="CYATHOMIX"/>
        </authorList>
    </citation>
    <scope>NUCLEOTIDE SEQUENCE</scope>
    <source>
        <strain evidence="15">N/A</strain>
    </source>
</reference>
<dbReference type="GO" id="GO:0051998">
    <property type="term" value="F:protein carboxyl O-methyltransferase activity"/>
    <property type="evidence" value="ECO:0007669"/>
    <property type="project" value="UniProtKB-UniRule"/>
</dbReference>
<comment type="cofactor">
    <cofactor evidence="13">
        <name>Mn(2+)</name>
        <dbReference type="ChEBI" id="CHEBI:29035"/>
    </cofactor>
    <cofactor evidence="13">
        <name>Ni(2+)</name>
        <dbReference type="ChEBI" id="CHEBI:49786"/>
    </cofactor>
</comment>
<dbReference type="Pfam" id="PF01937">
    <property type="entry name" value="ARMT1-like_dom"/>
    <property type="match status" value="1"/>
</dbReference>
<keyword evidence="4" id="KW-0533">Nickel</keyword>
<sequence length="520" mass="59524">MLGLWSRRFCSAIGRKSIILPTAAAFLMPTQWLSGMGSVDNEVANQCNNSLPPILNGIKEGTFVTYTIAERWPKTLAKAVDHVHCKRREFMEQYGPEADADVKSIIHELSELRYRIMTDKPLEDLTDTVYHYDMWNKLLADLRKEYGEEQVTWYRMSWLFTECFLYRKVVGAVAKTKYLKDFDIYREQKVEAFNGHLQETKDGLDYVFSVAKDLNEQQEKETLETLLKMSLWGNTCDLSLSSGDSSQMKQSPIEAARQSDHKILCNDLKVAIDSFLLKLKPNKNGSRELHIVLDNAGPELMVDLMLGEYLMETKLVDKTVLHGKEYPYFVSDCTAGDFKWTLEELNKLGGVYQEMCRKLSERVNKNELVYEDHPFWSYPHPYCEMKFKAPDLYERLSEASLIVFKGDLNYRKLLADREWPYETPFKTALNGFLPAPVLALRSLKAELVAGLSHDVSEKMKAEPDKKWLSSGDVGVLSIVSTFLVVTAWTLISCQSFSHSMSTSMSVRPYGCKILMFSGYG</sequence>
<evidence type="ECO:0000313" key="15">
    <source>
        <dbReference type="EMBL" id="CAJ0591438.1"/>
    </source>
</evidence>
<evidence type="ECO:0000256" key="1">
    <source>
        <dbReference type="ARBA" id="ARBA00000807"/>
    </source>
</evidence>
<evidence type="ECO:0000256" key="9">
    <source>
        <dbReference type="ARBA" id="ARBA00022801"/>
    </source>
</evidence>
<dbReference type="PANTHER" id="PTHR12260:SF6">
    <property type="entry name" value="DAMAGE-CONTROL PHOSPHATASE ARMT1"/>
    <property type="match status" value="1"/>
</dbReference>
<keyword evidence="9 13" id="KW-0378">Hydrolase</keyword>
<evidence type="ECO:0000256" key="3">
    <source>
        <dbReference type="ARBA" id="ARBA00009519"/>
    </source>
</evidence>
<dbReference type="InterPro" id="IPR036075">
    <property type="entry name" value="ARMT-1-like_metal-bd_sf"/>
</dbReference>
<comment type="catalytic activity">
    <reaction evidence="2 13">
        <text>beta-D-fructose 1-phosphate + H2O = D-fructose + phosphate</text>
        <dbReference type="Rhea" id="RHEA:35603"/>
        <dbReference type="ChEBI" id="CHEBI:15377"/>
        <dbReference type="ChEBI" id="CHEBI:37721"/>
        <dbReference type="ChEBI" id="CHEBI:43474"/>
        <dbReference type="ChEBI" id="CHEBI:138881"/>
    </reaction>
</comment>
<dbReference type="GO" id="GO:0005634">
    <property type="term" value="C:nucleus"/>
    <property type="evidence" value="ECO:0007669"/>
    <property type="project" value="TreeGrafter"/>
</dbReference>
<dbReference type="EC" id="2.1.1.-" evidence="13"/>
<dbReference type="PANTHER" id="PTHR12260">
    <property type="entry name" value="DAMAGE-CONTROL PHOSPHATASE ARMT1"/>
    <property type="match status" value="1"/>
</dbReference>
<dbReference type="FunFam" id="3.40.50.10880:FF:000002">
    <property type="entry name" value="Acidic residue methyltransferase 1"/>
    <property type="match status" value="1"/>
</dbReference>
<keyword evidence="6" id="KW-0808">Transferase</keyword>
<dbReference type="InterPro" id="IPR039763">
    <property type="entry name" value="ARMT1"/>
</dbReference>
<keyword evidence="10 13" id="KW-0464">Manganese</keyword>
<dbReference type="Gene3D" id="3.40.50.10880">
    <property type="entry name" value="Uncharacterised protein PF01937, DUF89, domain 3"/>
    <property type="match status" value="1"/>
</dbReference>
<comment type="domain">
    <text evidence="13">Subfamily III proteins have a conserved RTxK motif about 40-50 residues from the C-terminus; the threonine may be replaced by serine or cysteine.</text>
</comment>
<name>A0AA36DPS4_CYLNA</name>
<comment type="catalytic activity">
    <reaction evidence="12 13">
        <text>beta-D-fructose 6-phosphate = dihydroxyacetone + D-glyceraldehyde 3-phosphate</text>
        <dbReference type="Rhea" id="RHEA:28002"/>
        <dbReference type="ChEBI" id="CHEBI:16016"/>
        <dbReference type="ChEBI" id="CHEBI:57634"/>
        <dbReference type="ChEBI" id="CHEBI:59776"/>
    </reaction>
</comment>
<feature type="domain" description="Damage-control phosphatase ARMT1-like metal-binding" evidence="14">
    <location>
        <begin position="67"/>
        <end position="456"/>
    </location>
</feature>
<evidence type="ECO:0000256" key="13">
    <source>
        <dbReference type="RuleBase" id="RU367030"/>
    </source>
</evidence>
<keyword evidence="16" id="KW-1185">Reference proteome</keyword>
<dbReference type="GO" id="GO:0046872">
    <property type="term" value="F:metal ion binding"/>
    <property type="evidence" value="ECO:0007669"/>
    <property type="project" value="UniProtKB-UniRule"/>
</dbReference>
<keyword evidence="5 13" id="KW-0489">Methyltransferase</keyword>
<dbReference type="GO" id="GO:0032259">
    <property type="term" value="P:methylation"/>
    <property type="evidence" value="ECO:0007669"/>
    <property type="project" value="UniProtKB-KW"/>
</dbReference>
<comment type="caution">
    <text evidence="15">The sequence shown here is derived from an EMBL/GenBank/DDBJ whole genome shotgun (WGS) entry which is preliminary data.</text>
</comment>
<dbReference type="Proteomes" id="UP001176961">
    <property type="component" value="Unassembled WGS sequence"/>
</dbReference>
<protein>
    <recommendedName>
        <fullName evidence="13">Sugar phosphate phosphatase</fullName>
        <ecNumber evidence="13">2.1.1.-</ecNumber>
        <ecNumber evidence="13">3.1.3.-</ecNumber>
    </recommendedName>
</protein>
<dbReference type="AlphaFoldDB" id="A0AA36DPS4"/>
<dbReference type="GO" id="GO:0016791">
    <property type="term" value="F:phosphatase activity"/>
    <property type="evidence" value="ECO:0007669"/>
    <property type="project" value="TreeGrafter"/>
</dbReference>
<comment type="similarity">
    <text evidence="3 13">Belongs to the damage-control phosphatase family. Sugar phosphate phosphatase III subfamily.</text>
</comment>
<keyword evidence="7" id="KW-0949">S-adenosyl-L-methionine</keyword>
<evidence type="ECO:0000313" key="16">
    <source>
        <dbReference type="Proteomes" id="UP001176961"/>
    </source>
</evidence>
<dbReference type="InterPro" id="IPR002791">
    <property type="entry name" value="ARMT1-like_metal-bd"/>
</dbReference>
<dbReference type="EC" id="3.1.3.-" evidence="13"/>
<dbReference type="SUPFAM" id="SSF111321">
    <property type="entry name" value="AF1104-like"/>
    <property type="match status" value="1"/>
</dbReference>
<dbReference type="Gene3D" id="1.20.930.60">
    <property type="match status" value="1"/>
</dbReference>
<keyword evidence="8 13" id="KW-0479">Metal-binding</keyword>
<evidence type="ECO:0000256" key="5">
    <source>
        <dbReference type="ARBA" id="ARBA00022603"/>
    </source>
</evidence>
<evidence type="ECO:0000256" key="8">
    <source>
        <dbReference type="ARBA" id="ARBA00022723"/>
    </source>
</evidence>
<evidence type="ECO:0000256" key="6">
    <source>
        <dbReference type="ARBA" id="ARBA00022679"/>
    </source>
</evidence>
<evidence type="ECO:0000256" key="12">
    <source>
        <dbReference type="ARBA" id="ARBA00048809"/>
    </source>
</evidence>
<organism evidence="15 16">
    <name type="scientific">Cylicocyclus nassatus</name>
    <name type="common">Nematode worm</name>
    <dbReference type="NCBI Taxonomy" id="53992"/>
    <lineage>
        <taxon>Eukaryota</taxon>
        <taxon>Metazoa</taxon>
        <taxon>Ecdysozoa</taxon>
        <taxon>Nematoda</taxon>
        <taxon>Chromadorea</taxon>
        <taxon>Rhabditida</taxon>
        <taxon>Rhabditina</taxon>
        <taxon>Rhabditomorpha</taxon>
        <taxon>Strongyloidea</taxon>
        <taxon>Strongylidae</taxon>
        <taxon>Cylicocyclus</taxon>
    </lineage>
</organism>
<accession>A0AA36DPS4</accession>
<gene>
    <name evidence="15" type="ORF">CYNAS_LOCUS3421</name>
</gene>
<dbReference type="GO" id="GO:0006974">
    <property type="term" value="P:DNA damage response"/>
    <property type="evidence" value="ECO:0007669"/>
    <property type="project" value="TreeGrafter"/>
</dbReference>
<evidence type="ECO:0000256" key="11">
    <source>
        <dbReference type="ARBA" id="ARBA00045980"/>
    </source>
</evidence>
<evidence type="ECO:0000256" key="10">
    <source>
        <dbReference type="ARBA" id="ARBA00023211"/>
    </source>
</evidence>
<dbReference type="EMBL" id="CATQJL010000001">
    <property type="protein sequence ID" value="CAJ0591438.1"/>
    <property type="molecule type" value="Genomic_DNA"/>
</dbReference>
<evidence type="ECO:0000256" key="4">
    <source>
        <dbReference type="ARBA" id="ARBA00022596"/>
    </source>
</evidence>
<evidence type="ECO:0000256" key="2">
    <source>
        <dbReference type="ARBA" id="ARBA00001326"/>
    </source>
</evidence>
<evidence type="ECO:0000259" key="14">
    <source>
        <dbReference type="Pfam" id="PF01937"/>
    </source>
</evidence>
<evidence type="ECO:0000256" key="7">
    <source>
        <dbReference type="ARBA" id="ARBA00022691"/>
    </source>
</evidence>
<comment type="catalytic activity">
    <reaction evidence="1 13">
        <text>L-glutamyl-[protein] + S-adenosyl-L-methionine = [protein]-L-glutamate 5-O-methyl ester + S-adenosyl-L-homocysteine</text>
        <dbReference type="Rhea" id="RHEA:24452"/>
        <dbReference type="Rhea" id="RHEA-COMP:10208"/>
        <dbReference type="Rhea" id="RHEA-COMP:10311"/>
        <dbReference type="ChEBI" id="CHEBI:29973"/>
        <dbReference type="ChEBI" id="CHEBI:57856"/>
        <dbReference type="ChEBI" id="CHEBI:59789"/>
        <dbReference type="ChEBI" id="CHEBI:82795"/>
    </reaction>
</comment>
<proteinExistence type="inferred from homology"/>
<comment type="function">
    <text evidence="11 13">Metal-dependent phosphatase that shows phosphatase activity against several substrates, including fructose-1-phosphate and fructose-6-phosphate. Its preference for fructose-1-phosphate, a strong glycating agent that causes DNA damage rather than a canonical yeast metabolite, suggests a damage-control function in hexose phosphate metabolism. Has also been shown to have O-methyltransferase activity that methylates glutamate residues of target proteins to form gamma-glutamyl methyl ester residues. Possibly methylates PCNA, suggesting it is involved in the DNA damage response.</text>
</comment>